<comment type="caution">
    <text evidence="1">The sequence shown here is derived from an EMBL/GenBank/DDBJ whole genome shotgun (WGS) entry which is preliminary data.</text>
</comment>
<gene>
    <name evidence="1" type="ORF">ACERLL_15610</name>
</gene>
<dbReference type="Proteomes" id="UP001575181">
    <property type="component" value="Unassembled WGS sequence"/>
</dbReference>
<name>A0ABV4TYU3_9GAMM</name>
<accession>A0ABV4TYU3</accession>
<proteinExistence type="predicted"/>
<keyword evidence="2" id="KW-1185">Reference proteome</keyword>
<evidence type="ECO:0000313" key="2">
    <source>
        <dbReference type="Proteomes" id="UP001575181"/>
    </source>
</evidence>
<sequence>MSRIPQEAKDIQAFDQAMAELAPGADETVPLEVAHRLLSAEEHPVRV</sequence>
<reference evidence="1 2" key="1">
    <citation type="submission" date="2024-08" db="EMBL/GenBank/DDBJ databases">
        <title>Whole-genome sequencing of halo(alkali)philic microorganisms from hypersaline lakes.</title>
        <authorList>
            <person name="Sorokin D.Y."/>
            <person name="Merkel A.Y."/>
            <person name="Messina E."/>
            <person name="Yakimov M."/>
        </authorList>
    </citation>
    <scope>NUCLEOTIDE SEQUENCE [LARGE SCALE GENOMIC DNA]</scope>
    <source>
        <strain evidence="1 2">Cl-TMA</strain>
    </source>
</reference>
<evidence type="ECO:0000313" key="1">
    <source>
        <dbReference type="EMBL" id="MFA9462244.1"/>
    </source>
</evidence>
<organism evidence="1 2">
    <name type="scientific">Thiohalorhabdus methylotrophus</name>
    <dbReference type="NCBI Taxonomy" id="3242694"/>
    <lineage>
        <taxon>Bacteria</taxon>
        <taxon>Pseudomonadati</taxon>
        <taxon>Pseudomonadota</taxon>
        <taxon>Gammaproteobacteria</taxon>
        <taxon>Thiohalorhabdales</taxon>
        <taxon>Thiohalorhabdaceae</taxon>
        <taxon>Thiohalorhabdus</taxon>
    </lineage>
</organism>
<protein>
    <submittedName>
        <fullName evidence="1">Uncharacterized protein</fullName>
    </submittedName>
</protein>
<dbReference type="RefSeq" id="WP_373657027.1">
    <property type="nucleotide sequence ID" value="NZ_JBGUAW010000011.1"/>
</dbReference>
<dbReference type="EMBL" id="JBGUAW010000011">
    <property type="protein sequence ID" value="MFA9462244.1"/>
    <property type="molecule type" value="Genomic_DNA"/>
</dbReference>